<proteinExistence type="predicted"/>
<protein>
    <submittedName>
        <fullName evidence="2">GNAT family N-acetyltransferase</fullName>
    </submittedName>
</protein>
<gene>
    <name evidence="2" type="ORF">DX130_00375</name>
</gene>
<dbReference type="EMBL" id="QUBQ01000001">
    <property type="protein sequence ID" value="REK75586.1"/>
    <property type="molecule type" value="Genomic_DNA"/>
</dbReference>
<evidence type="ECO:0000313" key="3">
    <source>
        <dbReference type="Proteomes" id="UP000261905"/>
    </source>
</evidence>
<dbReference type="RefSeq" id="WP_116041957.1">
    <property type="nucleotide sequence ID" value="NZ_QUBQ01000001.1"/>
</dbReference>
<dbReference type="InterPro" id="IPR000182">
    <property type="entry name" value="GNAT_dom"/>
</dbReference>
<name>A0A371PH68_9BACL</name>
<reference evidence="2 3" key="1">
    <citation type="submission" date="2018-08" db="EMBL/GenBank/DDBJ databases">
        <title>Paenibacillus sp. M4BSY-1, whole genome shotgun sequence.</title>
        <authorList>
            <person name="Tuo L."/>
        </authorList>
    </citation>
    <scope>NUCLEOTIDE SEQUENCE [LARGE SCALE GENOMIC DNA]</scope>
    <source>
        <strain evidence="2 3">M4BSY-1</strain>
    </source>
</reference>
<evidence type="ECO:0000313" key="2">
    <source>
        <dbReference type="EMBL" id="REK75586.1"/>
    </source>
</evidence>
<dbReference type="PROSITE" id="PS51186">
    <property type="entry name" value="GNAT"/>
    <property type="match status" value="1"/>
</dbReference>
<dbReference type="SUPFAM" id="SSF55729">
    <property type="entry name" value="Acyl-CoA N-acyltransferases (Nat)"/>
    <property type="match status" value="1"/>
</dbReference>
<keyword evidence="3" id="KW-1185">Reference proteome</keyword>
<dbReference type="CDD" id="cd04301">
    <property type="entry name" value="NAT_SF"/>
    <property type="match status" value="1"/>
</dbReference>
<dbReference type="Pfam" id="PF00583">
    <property type="entry name" value="Acetyltransf_1"/>
    <property type="match status" value="1"/>
</dbReference>
<sequence length="181" mass="20543">MLQLNITRINPNVTARLAFEADESHICELMLSVASWLRSKGSGQWGKLLDGHDDHDLNGAIKRGEVVLFIADDVQDLAGAIILQQQPSEWDRRLWGMELKDTAVYLHRLTVNRRYAGQGLGKDIMDWVESGMGYANKDRIRLDCFASSDKLNAFYTECGYAYRGETNGYSLYEKMLTSRSE</sequence>
<evidence type="ECO:0000259" key="1">
    <source>
        <dbReference type="PROSITE" id="PS51186"/>
    </source>
</evidence>
<keyword evidence="2" id="KW-0808">Transferase</keyword>
<dbReference type="Proteomes" id="UP000261905">
    <property type="component" value="Unassembled WGS sequence"/>
</dbReference>
<comment type="caution">
    <text evidence="2">The sequence shown here is derived from an EMBL/GenBank/DDBJ whole genome shotgun (WGS) entry which is preliminary data.</text>
</comment>
<dbReference type="InterPro" id="IPR016181">
    <property type="entry name" value="Acyl_CoA_acyltransferase"/>
</dbReference>
<dbReference type="OrthoDB" id="6382410at2"/>
<dbReference type="GO" id="GO:0016747">
    <property type="term" value="F:acyltransferase activity, transferring groups other than amino-acyl groups"/>
    <property type="evidence" value="ECO:0007669"/>
    <property type="project" value="InterPro"/>
</dbReference>
<dbReference type="AlphaFoldDB" id="A0A371PH68"/>
<feature type="domain" description="N-acetyltransferase" evidence="1">
    <location>
        <begin position="13"/>
        <end position="177"/>
    </location>
</feature>
<accession>A0A371PH68</accession>
<dbReference type="Gene3D" id="3.40.630.30">
    <property type="match status" value="1"/>
</dbReference>
<organism evidence="2 3">
    <name type="scientific">Paenibacillus paeoniae</name>
    <dbReference type="NCBI Taxonomy" id="2292705"/>
    <lineage>
        <taxon>Bacteria</taxon>
        <taxon>Bacillati</taxon>
        <taxon>Bacillota</taxon>
        <taxon>Bacilli</taxon>
        <taxon>Bacillales</taxon>
        <taxon>Paenibacillaceae</taxon>
        <taxon>Paenibacillus</taxon>
    </lineage>
</organism>